<gene>
    <name evidence="9" type="ORF">METZ01_LOCUS63182</name>
</gene>
<dbReference type="NCBIfam" id="TIGR00181">
    <property type="entry name" value="pepF"/>
    <property type="match status" value="1"/>
</dbReference>
<dbReference type="Pfam" id="PF01432">
    <property type="entry name" value="Peptidase_M3"/>
    <property type="match status" value="1"/>
</dbReference>
<dbReference type="AlphaFoldDB" id="A0A381T424"/>
<feature type="domain" description="Peptidase M3A/M3B catalytic" evidence="7">
    <location>
        <begin position="235"/>
        <end position="613"/>
    </location>
</feature>
<dbReference type="GO" id="GO:0006518">
    <property type="term" value="P:peptide metabolic process"/>
    <property type="evidence" value="ECO:0007669"/>
    <property type="project" value="TreeGrafter"/>
</dbReference>
<dbReference type="InterPro" id="IPR045090">
    <property type="entry name" value="Pept_M3A_M3B"/>
</dbReference>
<comment type="cofactor">
    <cofactor evidence="1">
        <name>Zn(2+)</name>
        <dbReference type="ChEBI" id="CHEBI:29105"/>
    </cofactor>
</comment>
<evidence type="ECO:0000256" key="5">
    <source>
        <dbReference type="ARBA" id="ARBA00022833"/>
    </source>
</evidence>
<dbReference type="Gene3D" id="1.10.287.830">
    <property type="entry name" value="putative peptidase helix hairpin domain like"/>
    <property type="match status" value="1"/>
</dbReference>
<dbReference type="GO" id="GO:0006508">
    <property type="term" value="P:proteolysis"/>
    <property type="evidence" value="ECO:0007669"/>
    <property type="project" value="UniProtKB-KW"/>
</dbReference>
<dbReference type="CDD" id="cd09608">
    <property type="entry name" value="M3B_PepF"/>
    <property type="match status" value="1"/>
</dbReference>
<evidence type="ECO:0000256" key="1">
    <source>
        <dbReference type="ARBA" id="ARBA00001947"/>
    </source>
</evidence>
<keyword evidence="5" id="KW-0862">Zinc</keyword>
<dbReference type="InterPro" id="IPR013647">
    <property type="entry name" value="OligopepF_N_dom"/>
</dbReference>
<dbReference type="SUPFAM" id="SSF55486">
    <property type="entry name" value="Metalloproteases ('zincins'), catalytic domain"/>
    <property type="match status" value="1"/>
</dbReference>
<dbReference type="GO" id="GO:0046872">
    <property type="term" value="F:metal ion binding"/>
    <property type="evidence" value="ECO:0007669"/>
    <property type="project" value="UniProtKB-KW"/>
</dbReference>
<dbReference type="InterPro" id="IPR001567">
    <property type="entry name" value="Pept_M3A_M3B_dom"/>
</dbReference>
<dbReference type="PANTHER" id="PTHR11804:SF84">
    <property type="entry name" value="SACCHAROLYSIN"/>
    <property type="match status" value="1"/>
</dbReference>
<evidence type="ECO:0000256" key="4">
    <source>
        <dbReference type="ARBA" id="ARBA00022801"/>
    </source>
</evidence>
<organism evidence="9">
    <name type="scientific">marine metagenome</name>
    <dbReference type="NCBI Taxonomy" id="408172"/>
    <lineage>
        <taxon>unclassified sequences</taxon>
        <taxon>metagenomes</taxon>
        <taxon>ecological metagenomes</taxon>
    </lineage>
</organism>
<keyword evidence="3" id="KW-0479">Metal-binding</keyword>
<dbReference type="PANTHER" id="PTHR11804">
    <property type="entry name" value="PROTEASE M3 THIMET OLIGOPEPTIDASE-RELATED"/>
    <property type="match status" value="1"/>
</dbReference>
<evidence type="ECO:0000256" key="2">
    <source>
        <dbReference type="ARBA" id="ARBA00022670"/>
    </source>
</evidence>
<evidence type="ECO:0000256" key="3">
    <source>
        <dbReference type="ARBA" id="ARBA00022723"/>
    </source>
</evidence>
<keyword evidence="6" id="KW-0482">Metalloprotease</keyword>
<protein>
    <recommendedName>
        <fullName evidence="10">Peptidase M3A/M3B catalytic domain-containing protein</fullName>
    </recommendedName>
</protein>
<keyword evidence="2" id="KW-0645">Protease</keyword>
<proteinExistence type="predicted"/>
<dbReference type="Gene3D" id="1.20.140.70">
    <property type="entry name" value="Oligopeptidase f, N-terminal domain"/>
    <property type="match status" value="1"/>
</dbReference>
<sequence>MMSCEKWTLLAAMATGFSVTFVTIMMTATTATAQNASRPQPDQIEWDLSDIYPNVAAWNAAKDELEARVAGLAVHRGHLGDSAAALREAFDAIYETEKELSRLYVFAFLKADEDRRVAEDQERRGLASALLSEFGEVVAFVSPELLRVGSETIERYLADEPALAKHAFNIRNTLRQEPHTLSDEAEQVIAATGPVVQGAERIYAMLTSSDLPFPKVTLSSGEEITLDQAAYSLHRASQNRDDRKLVFDEFWGAWKAYETSIGQTLDTHVKAHVFRAKARRYENALAAALSGDNIPIAVYQNLIAAAHRHLPSLHRYFRLRQRMLGLDDLHYYDIYPSLVASDRTFGIEESEALTLASAAPLGRHYLGLLEEGFAGSWMHVYPQTGKAPGAYMYGSVYDVHPFLLLNHNGQFNDVSTFTHEWGHAIHTMLSTENNPYETSSYATFTAEIASTTNEVLLQEHMLAQDISDDERLFYLGTALEAARGTFFRQVMFAEFELKIHEMVESGEALSGEKMTRVYESLLRQYHGADDGVLAIDPAYAVEWAFIPHFYRNFYVFQYATSIAGGTMFAERFLTGDERARDDYLAVLSAGGSRYPYELLQEYGIDLATDAPYDALIARMDRVMDQIEAILDK</sequence>
<evidence type="ECO:0000313" key="9">
    <source>
        <dbReference type="EMBL" id="SVA10328.1"/>
    </source>
</evidence>
<dbReference type="EMBL" id="UINC01003918">
    <property type="protein sequence ID" value="SVA10328.1"/>
    <property type="molecule type" value="Genomic_DNA"/>
</dbReference>
<name>A0A381T424_9ZZZZ</name>
<dbReference type="Gene3D" id="1.10.1370.20">
    <property type="entry name" value="Oligoendopeptidase f, C-terminal domain"/>
    <property type="match status" value="1"/>
</dbReference>
<reference evidence="9" key="1">
    <citation type="submission" date="2018-05" db="EMBL/GenBank/DDBJ databases">
        <authorList>
            <person name="Lanie J.A."/>
            <person name="Ng W.-L."/>
            <person name="Kazmierczak K.M."/>
            <person name="Andrzejewski T.M."/>
            <person name="Davidsen T.M."/>
            <person name="Wayne K.J."/>
            <person name="Tettelin H."/>
            <person name="Glass J.I."/>
            <person name="Rusch D."/>
            <person name="Podicherti R."/>
            <person name="Tsui H.-C.T."/>
            <person name="Winkler M.E."/>
        </authorList>
    </citation>
    <scope>NUCLEOTIDE SEQUENCE</scope>
</reference>
<dbReference type="GO" id="GO:0004222">
    <property type="term" value="F:metalloendopeptidase activity"/>
    <property type="evidence" value="ECO:0007669"/>
    <property type="project" value="InterPro"/>
</dbReference>
<accession>A0A381T424</accession>
<evidence type="ECO:0000259" key="7">
    <source>
        <dbReference type="Pfam" id="PF01432"/>
    </source>
</evidence>
<evidence type="ECO:0000259" key="8">
    <source>
        <dbReference type="Pfam" id="PF08439"/>
    </source>
</evidence>
<evidence type="ECO:0008006" key="10">
    <source>
        <dbReference type="Google" id="ProtNLM"/>
    </source>
</evidence>
<dbReference type="InterPro" id="IPR042088">
    <property type="entry name" value="OligoPept_F_C"/>
</dbReference>
<evidence type="ECO:0000256" key="6">
    <source>
        <dbReference type="ARBA" id="ARBA00023049"/>
    </source>
</evidence>
<dbReference type="InterPro" id="IPR004438">
    <property type="entry name" value="Peptidase_M3B"/>
</dbReference>
<feature type="domain" description="Oligopeptidase F N-terminal" evidence="8">
    <location>
        <begin position="144"/>
        <end position="213"/>
    </location>
</feature>
<keyword evidence="4" id="KW-0378">Hydrolase</keyword>
<dbReference type="Pfam" id="PF08439">
    <property type="entry name" value="Peptidase_M3_N"/>
    <property type="match status" value="1"/>
</dbReference>